<feature type="region of interest" description="Disordered" evidence="1">
    <location>
        <begin position="1"/>
        <end position="178"/>
    </location>
</feature>
<dbReference type="Pfam" id="PF04294">
    <property type="entry name" value="VanW"/>
    <property type="match status" value="1"/>
</dbReference>
<dbReference type="RefSeq" id="WP_188523648.1">
    <property type="nucleotide sequence ID" value="NZ_BMDG01000006.1"/>
</dbReference>
<feature type="compositionally biased region" description="Low complexity" evidence="1">
    <location>
        <begin position="57"/>
        <end position="72"/>
    </location>
</feature>
<feature type="compositionally biased region" description="Basic and acidic residues" evidence="1">
    <location>
        <begin position="758"/>
        <end position="767"/>
    </location>
</feature>
<evidence type="ECO:0000313" key="3">
    <source>
        <dbReference type="EMBL" id="GGI08403.1"/>
    </source>
</evidence>
<feature type="compositionally biased region" description="Low complexity" evidence="1">
    <location>
        <begin position="27"/>
        <end position="47"/>
    </location>
</feature>
<comment type="caution">
    <text evidence="3">The sequence shown here is derived from an EMBL/GenBank/DDBJ whole genome shotgun (WGS) entry which is preliminary data.</text>
</comment>
<dbReference type="EMBL" id="BMDG01000006">
    <property type="protein sequence ID" value="GGI08403.1"/>
    <property type="molecule type" value="Genomic_DNA"/>
</dbReference>
<dbReference type="InterPro" id="IPR007391">
    <property type="entry name" value="Vancomycin_resist_VanW"/>
</dbReference>
<feature type="compositionally biased region" description="Pro residues" evidence="1">
    <location>
        <begin position="1"/>
        <end position="10"/>
    </location>
</feature>
<evidence type="ECO:0000259" key="2">
    <source>
        <dbReference type="Pfam" id="PF12229"/>
    </source>
</evidence>
<dbReference type="Pfam" id="PF12229">
    <property type="entry name" value="PG_binding_4"/>
    <property type="match status" value="1"/>
</dbReference>
<dbReference type="Proteomes" id="UP000632535">
    <property type="component" value="Unassembled WGS sequence"/>
</dbReference>
<dbReference type="InterPro" id="IPR022029">
    <property type="entry name" value="YoaR-like_PG-bd"/>
</dbReference>
<feature type="region of interest" description="Disordered" evidence="1">
    <location>
        <begin position="720"/>
        <end position="767"/>
    </location>
</feature>
<evidence type="ECO:0000313" key="4">
    <source>
        <dbReference type="Proteomes" id="UP000632535"/>
    </source>
</evidence>
<name>A0ABQ2B896_9MICO</name>
<protein>
    <recommendedName>
        <fullName evidence="2">YoaR-like putative peptidoglycan binding domain-containing protein</fullName>
    </recommendedName>
</protein>
<dbReference type="PANTHER" id="PTHR35788:SF1">
    <property type="entry name" value="EXPORTED PROTEIN"/>
    <property type="match status" value="1"/>
</dbReference>
<proteinExistence type="predicted"/>
<evidence type="ECO:0000256" key="1">
    <source>
        <dbReference type="SAM" id="MobiDB-lite"/>
    </source>
</evidence>
<keyword evidence="4" id="KW-1185">Reference proteome</keyword>
<dbReference type="PANTHER" id="PTHR35788">
    <property type="entry name" value="EXPORTED PROTEIN-RELATED"/>
    <property type="match status" value="1"/>
</dbReference>
<feature type="compositionally biased region" description="Basic and acidic residues" evidence="1">
    <location>
        <begin position="730"/>
        <end position="751"/>
    </location>
</feature>
<accession>A0ABQ2B896</accession>
<organism evidence="3 4">
    <name type="scientific">Isoptericola cucumis</name>
    <dbReference type="NCBI Taxonomy" id="1776856"/>
    <lineage>
        <taxon>Bacteria</taxon>
        <taxon>Bacillati</taxon>
        <taxon>Actinomycetota</taxon>
        <taxon>Actinomycetes</taxon>
        <taxon>Micrococcales</taxon>
        <taxon>Promicromonosporaceae</taxon>
        <taxon>Isoptericola</taxon>
    </lineage>
</organism>
<reference evidence="4" key="1">
    <citation type="journal article" date="2019" name="Int. J. Syst. Evol. Microbiol.">
        <title>The Global Catalogue of Microorganisms (GCM) 10K type strain sequencing project: providing services to taxonomists for standard genome sequencing and annotation.</title>
        <authorList>
            <consortium name="The Broad Institute Genomics Platform"/>
            <consortium name="The Broad Institute Genome Sequencing Center for Infectious Disease"/>
            <person name="Wu L."/>
            <person name="Ma J."/>
        </authorList>
    </citation>
    <scope>NUCLEOTIDE SEQUENCE [LARGE SCALE GENOMIC DNA]</scope>
    <source>
        <strain evidence="4">CCM 8653</strain>
    </source>
</reference>
<dbReference type="InterPro" id="IPR052913">
    <property type="entry name" value="Glycopeptide_resist_protein"/>
</dbReference>
<gene>
    <name evidence="3" type="ORF">GCM10007368_20990</name>
</gene>
<feature type="domain" description="YoaR-like putative peptidoglycan binding" evidence="2">
    <location>
        <begin position="382"/>
        <end position="488"/>
    </location>
</feature>
<sequence>MGHPTEPAPEPSDGVPEPSATEHDPARAGADAPAPQDAGPQGGASQDDAPDDDAPHADAAPQADAPDGAGAQEDPQPAVDAEPEDDTPYQPSVRAYEQRVVATVAAPSATGSPTQALPVVPASPPAADTSTGITLTPPPPPAVPPGSGTAGDGAGAPADPPGGGETGSPLDGLSGDGAPSRAPKVALWAGLGVVVLAGAYAAAQWAVADTVPKETTVAGVEIGGMTEQEAAAALTADLGPRAAEPIPVEAGEASSTLDPAKAGLTFDAAATVDDLTGFSLAPARLWDHVVGGGEVAPVVDVDAGTLDAAVDGLQEALVVEPVDGTVAFKGAKPVATDAVDGSQPVADEAGDVLTSSWLVTTSPVELPTEPVAPKIDQDATDAALAQAEKVTEAPVTVQVGGQSVELPERALAKATSFEPKDGALTPQFDGEQLVSAVVARTDDLLTEPDDAHFEFSGGKPVVVGGATGTTLDPEATAKSVGKAALGDDRSVELELTEQDPEYTKAALEGMGVKEVVSEFSTPLTSDTVRTQNLIRGAQLVTGTFIAPGDTFSLVDTLSPITLENGYVASGVVSNGMHTEGVGGGLSQMATTTYNAGFFAGYDDAGHQPHSYWFTRYPAGREATIYVGSIDMKFTNDTPYGAVMQSWVSGGELHVAVWSTEYYDVKTSASPKRNVVPTTTVHQSGPECEYYPAGQDGFSITNYRKVSHDGKVVKDESYNWTYKPDNGIQCDEPKADRGSDRDDGKDDKKSGGDQDQGDDAGRDESSGD</sequence>
<feature type="compositionally biased region" description="Low complexity" evidence="1">
    <location>
        <begin position="116"/>
        <end position="135"/>
    </location>
</feature>